<dbReference type="RefSeq" id="WP_099151812.1">
    <property type="nucleotide sequence ID" value="NZ_PDUD01000024.1"/>
</dbReference>
<dbReference type="AlphaFoldDB" id="A0A2D0NAE7"/>
<dbReference type="InterPro" id="IPR050498">
    <property type="entry name" value="Ycf3"/>
</dbReference>
<dbReference type="Proteomes" id="UP000223913">
    <property type="component" value="Unassembled WGS sequence"/>
</dbReference>
<dbReference type="Pfam" id="PF13432">
    <property type="entry name" value="TPR_16"/>
    <property type="match status" value="1"/>
</dbReference>
<dbReference type="SUPFAM" id="SSF48452">
    <property type="entry name" value="TPR-like"/>
    <property type="match status" value="2"/>
</dbReference>
<dbReference type="InterPro" id="IPR011990">
    <property type="entry name" value="TPR-like_helical_dom_sf"/>
</dbReference>
<dbReference type="PANTHER" id="PTHR44858:SF1">
    <property type="entry name" value="UDP-N-ACETYLGLUCOSAMINE--PEPTIDE N-ACETYLGLUCOSAMINYLTRANSFERASE SPINDLY-RELATED"/>
    <property type="match status" value="1"/>
</dbReference>
<dbReference type="Gene3D" id="1.25.40.10">
    <property type="entry name" value="Tetratricopeptide repeat domain"/>
    <property type="match status" value="2"/>
</dbReference>
<protein>
    <submittedName>
        <fullName evidence="4">Uncharacterized protein</fullName>
    </submittedName>
</protein>
<keyword evidence="5" id="KW-1185">Reference proteome</keyword>
<keyword evidence="1" id="KW-0677">Repeat</keyword>
<proteinExistence type="predicted"/>
<feature type="chain" id="PRO_5012022534" evidence="3">
    <location>
        <begin position="24"/>
        <end position="278"/>
    </location>
</feature>
<evidence type="ECO:0000256" key="1">
    <source>
        <dbReference type="ARBA" id="ARBA00022737"/>
    </source>
</evidence>
<dbReference type="SMART" id="SM00028">
    <property type="entry name" value="TPR"/>
    <property type="match status" value="3"/>
</dbReference>
<feature type="signal peptide" evidence="3">
    <location>
        <begin position="1"/>
        <end position="23"/>
    </location>
</feature>
<comment type="caution">
    <text evidence="4">The sequence shown here is derived from an EMBL/GenBank/DDBJ whole genome shotgun (WGS) entry which is preliminary data.</text>
</comment>
<dbReference type="EMBL" id="PDUD01000024">
    <property type="protein sequence ID" value="PHN04753.1"/>
    <property type="molecule type" value="Genomic_DNA"/>
</dbReference>
<dbReference type="OrthoDB" id="1426995at2"/>
<keyword evidence="3" id="KW-0732">Signal</keyword>
<evidence type="ECO:0000256" key="2">
    <source>
        <dbReference type="ARBA" id="ARBA00022803"/>
    </source>
</evidence>
<evidence type="ECO:0000256" key="3">
    <source>
        <dbReference type="SAM" id="SignalP"/>
    </source>
</evidence>
<keyword evidence="2" id="KW-0802">TPR repeat</keyword>
<evidence type="ECO:0000313" key="4">
    <source>
        <dbReference type="EMBL" id="PHN04753.1"/>
    </source>
</evidence>
<accession>A0A2D0NAE7</accession>
<reference evidence="4 5" key="1">
    <citation type="submission" date="2017-10" db="EMBL/GenBank/DDBJ databases">
        <title>The draft genome sequence of Lewinella nigricans NBRC 102662.</title>
        <authorList>
            <person name="Wang K."/>
        </authorList>
    </citation>
    <scope>NUCLEOTIDE SEQUENCE [LARGE SCALE GENOMIC DNA]</scope>
    <source>
        <strain evidence="4 5">NBRC 102662</strain>
    </source>
</reference>
<name>A0A2D0NAE7_FLAN2</name>
<dbReference type="InterPro" id="IPR019734">
    <property type="entry name" value="TPR_rpt"/>
</dbReference>
<gene>
    <name evidence="4" type="ORF">CRP01_19755</name>
</gene>
<sequence>MKKGIFSLLILNFLALGVTLAHGDLHEQIQQVTKAIEERPDSAYLYFKRGKLYFHHEDFRECLADLQRAQSLGHHDLIQQLIFAKAHHQLGQPELALSYIDLILADHPHHVNALKTKGRISFDRGNYQTAALAFEQVIAHSIRSIPENYMDACRAWELLGTEQGQNRAIAILEKGIEALGPIISLYEKRTELLINYGRLEEAIAAQQAIIDISQRKEAAYYRMAEIHLMREDHSSAAQYLQLSRSAFESLPQRIQQTTAMTDLLKDINKHLQQLRQKK</sequence>
<evidence type="ECO:0000313" key="5">
    <source>
        <dbReference type="Proteomes" id="UP000223913"/>
    </source>
</evidence>
<organism evidence="4 5">
    <name type="scientific">Flavilitoribacter nigricans (strain ATCC 23147 / DSM 23189 / NBRC 102662 / NCIMB 1420 / SS-2)</name>
    <name type="common">Lewinella nigricans</name>
    <dbReference type="NCBI Taxonomy" id="1122177"/>
    <lineage>
        <taxon>Bacteria</taxon>
        <taxon>Pseudomonadati</taxon>
        <taxon>Bacteroidota</taxon>
        <taxon>Saprospiria</taxon>
        <taxon>Saprospirales</taxon>
        <taxon>Lewinellaceae</taxon>
        <taxon>Flavilitoribacter</taxon>
    </lineage>
</organism>
<dbReference type="PANTHER" id="PTHR44858">
    <property type="entry name" value="TETRATRICOPEPTIDE REPEAT PROTEIN 6"/>
    <property type="match status" value="1"/>
</dbReference>